<dbReference type="PIRSF" id="PIRSF026649">
    <property type="entry name" value="MsbB"/>
    <property type="match status" value="1"/>
</dbReference>
<comment type="caution">
    <text evidence="7">The sequence shown here is derived from an EMBL/GenBank/DDBJ whole genome shotgun (WGS) entry which is preliminary data.</text>
</comment>
<reference evidence="7 8" key="1">
    <citation type="submission" date="2019-07" db="EMBL/GenBank/DDBJ databases">
        <title>The pathways for chlorine oxyanion respiration interact through the shared metabolite chlorate.</title>
        <authorList>
            <person name="Barnum T.P."/>
            <person name="Cheng Y."/>
            <person name="Hill K.A."/>
            <person name="Lucas L.N."/>
            <person name="Carlson H.K."/>
            <person name="Coates J.D."/>
        </authorList>
    </citation>
    <scope>NUCLEOTIDE SEQUENCE [LARGE SCALE GENOMIC DNA]</scope>
    <source>
        <strain evidence="7 8">BK-1</strain>
    </source>
</reference>
<dbReference type="Pfam" id="PF03279">
    <property type="entry name" value="Lip_A_acyltrans"/>
    <property type="match status" value="1"/>
</dbReference>
<keyword evidence="5" id="KW-0472">Membrane</keyword>
<evidence type="ECO:0000256" key="5">
    <source>
        <dbReference type="ARBA" id="ARBA00023136"/>
    </source>
</evidence>
<keyword evidence="2" id="KW-1003">Cell membrane</keyword>
<dbReference type="GO" id="GO:0005886">
    <property type="term" value="C:plasma membrane"/>
    <property type="evidence" value="ECO:0007669"/>
    <property type="project" value="UniProtKB-SubCell"/>
</dbReference>
<dbReference type="Proteomes" id="UP000316649">
    <property type="component" value="Unassembled WGS sequence"/>
</dbReference>
<dbReference type="CDD" id="cd07984">
    <property type="entry name" value="LPLAT_LABLAT-like"/>
    <property type="match status" value="1"/>
</dbReference>
<dbReference type="OrthoDB" id="9803456at2"/>
<dbReference type="EMBL" id="VMNH01000004">
    <property type="protein sequence ID" value="TVO77874.1"/>
    <property type="molecule type" value="Genomic_DNA"/>
</dbReference>
<dbReference type="InterPro" id="IPR004960">
    <property type="entry name" value="LipA_acyltrans"/>
</dbReference>
<evidence type="ECO:0000256" key="3">
    <source>
        <dbReference type="ARBA" id="ARBA00022519"/>
    </source>
</evidence>
<keyword evidence="8" id="KW-1185">Reference proteome</keyword>
<evidence type="ECO:0000256" key="6">
    <source>
        <dbReference type="ARBA" id="ARBA00023315"/>
    </source>
</evidence>
<accession>A0A558DW28</accession>
<evidence type="ECO:0000256" key="4">
    <source>
        <dbReference type="ARBA" id="ARBA00022679"/>
    </source>
</evidence>
<evidence type="ECO:0000256" key="2">
    <source>
        <dbReference type="ARBA" id="ARBA00022475"/>
    </source>
</evidence>
<dbReference type="GO" id="GO:0016746">
    <property type="term" value="F:acyltransferase activity"/>
    <property type="evidence" value="ECO:0007669"/>
    <property type="project" value="UniProtKB-KW"/>
</dbReference>
<dbReference type="RefSeq" id="WP_144357598.1">
    <property type="nucleotide sequence ID" value="NZ_VMNH01000004.1"/>
</dbReference>
<keyword evidence="6" id="KW-0012">Acyltransferase</keyword>
<sequence length="326" mass="37221">MNPANNSPDLPSVEKGAKSSLIYDTRFKSHYLLPKYWSTWILVLLLFVVSRLPASVQDTLSNKLGDLMRNSNKKRQHIARTNIELCFPELEAAKKEAILKNCFQHYVRSMLHYGLIWWGSKTQLKKRILIVGEENIERSLANNRAIIFMTAHSMGLEAAVSAITMRLPITGPFNPMKNKLIDWFVAKGRARHGTLIYTRDSGLRPIIKDVRAGCAMFYLPDEDLGKERCIFAPFFGQQKASVPVLGRLSKTCKADILPCISCYDEETRQYQVHVLPAIKDFPQGDDFEDTVLMNQSLESIIRICPSQYLWIMKMFKTRPDGAANLY</sequence>
<dbReference type="AlphaFoldDB" id="A0A558DW28"/>
<comment type="subcellular location">
    <subcellularLocation>
        <location evidence="1">Cell inner membrane</location>
    </subcellularLocation>
</comment>
<keyword evidence="3" id="KW-0997">Cell inner membrane</keyword>
<evidence type="ECO:0000313" key="7">
    <source>
        <dbReference type="EMBL" id="TVO77874.1"/>
    </source>
</evidence>
<keyword evidence="4" id="KW-0808">Transferase</keyword>
<evidence type="ECO:0008006" key="9">
    <source>
        <dbReference type="Google" id="ProtNLM"/>
    </source>
</evidence>
<proteinExistence type="predicted"/>
<dbReference type="PANTHER" id="PTHR30606:SF4">
    <property type="entry name" value="LIPID A BIOSYNTHESIS MYRISTOYLTRANSFERASE"/>
    <property type="match status" value="1"/>
</dbReference>
<organism evidence="7 8">
    <name type="scientific">Sedimenticola selenatireducens</name>
    <dbReference type="NCBI Taxonomy" id="191960"/>
    <lineage>
        <taxon>Bacteria</taxon>
        <taxon>Pseudomonadati</taxon>
        <taxon>Pseudomonadota</taxon>
        <taxon>Gammaproteobacteria</taxon>
        <taxon>Chromatiales</taxon>
        <taxon>Sedimenticolaceae</taxon>
        <taxon>Sedimenticola</taxon>
    </lineage>
</organism>
<evidence type="ECO:0000313" key="8">
    <source>
        <dbReference type="Proteomes" id="UP000316649"/>
    </source>
</evidence>
<gene>
    <name evidence="7" type="ORF">FHP88_03480</name>
</gene>
<protein>
    <recommendedName>
        <fullName evidence="9">Lipid A biosynthesis acyltransferase</fullName>
    </recommendedName>
</protein>
<dbReference type="PANTHER" id="PTHR30606">
    <property type="entry name" value="LIPID A BIOSYNTHESIS LAUROYL ACYLTRANSFERASE"/>
    <property type="match status" value="1"/>
</dbReference>
<evidence type="ECO:0000256" key="1">
    <source>
        <dbReference type="ARBA" id="ARBA00004533"/>
    </source>
</evidence>
<name>A0A558DW28_9GAMM</name>
<dbReference type="GO" id="GO:0009247">
    <property type="term" value="P:glycolipid biosynthetic process"/>
    <property type="evidence" value="ECO:0007669"/>
    <property type="project" value="UniProtKB-ARBA"/>
</dbReference>